<dbReference type="CDD" id="cd02877">
    <property type="entry name" value="GH18_hevamine_XipI_class_III"/>
    <property type="match status" value="1"/>
</dbReference>
<evidence type="ECO:0000256" key="7">
    <source>
        <dbReference type="ARBA" id="ARBA00023295"/>
    </source>
</evidence>
<dbReference type="GO" id="GO:0030246">
    <property type="term" value="F:carbohydrate binding"/>
    <property type="evidence" value="ECO:0007669"/>
    <property type="project" value="InterPro"/>
</dbReference>
<feature type="signal peptide" evidence="12">
    <location>
        <begin position="1"/>
        <end position="22"/>
    </location>
</feature>
<comment type="catalytic activity">
    <reaction evidence="1">
        <text>Random endo-hydrolysis of N-acetyl-beta-D-glucosaminide (1-&gt;4)-beta-linkages in chitin and chitodextrins.</text>
        <dbReference type="EC" id="3.2.1.14"/>
    </reaction>
</comment>
<keyword evidence="7 9" id="KW-0326">Glycosidase</keyword>
<dbReference type="PROSITE" id="PS01095">
    <property type="entry name" value="GH18_1"/>
    <property type="match status" value="1"/>
</dbReference>
<dbReference type="GO" id="GO:0008843">
    <property type="term" value="F:endochitinase activity"/>
    <property type="evidence" value="ECO:0007669"/>
    <property type="project" value="UniProtKB-EC"/>
</dbReference>
<keyword evidence="3" id="KW-0147">Chitin-binding</keyword>
<keyword evidence="8" id="KW-0624">Polysaccharide degradation</keyword>
<dbReference type="GO" id="GO:0006032">
    <property type="term" value="P:chitin catabolic process"/>
    <property type="evidence" value="ECO:0007669"/>
    <property type="project" value="UniProtKB-KW"/>
</dbReference>
<accession>A0A8H5G6B9</accession>
<dbReference type="CDD" id="cd12215">
    <property type="entry name" value="ChiC_BD"/>
    <property type="match status" value="1"/>
</dbReference>
<evidence type="ECO:0000256" key="12">
    <source>
        <dbReference type="SAM" id="SignalP"/>
    </source>
</evidence>
<keyword evidence="12" id="KW-0732">Signal</keyword>
<evidence type="ECO:0000256" key="1">
    <source>
        <dbReference type="ARBA" id="ARBA00000822"/>
    </source>
</evidence>
<keyword evidence="6" id="KW-0119">Carbohydrate metabolism</keyword>
<dbReference type="Proteomes" id="UP000559027">
    <property type="component" value="Unassembled WGS sequence"/>
</dbReference>
<dbReference type="EC" id="3.2.1.14" evidence="2"/>
<feature type="region of interest" description="Disordered" evidence="11">
    <location>
        <begin position="454"/>
        <end position="501"/>
    </location>
</feature>
<dbReference type="PANTHER" id="PTHR45708">
    <property type="entry name" value="ENDOCHITINASE"/>
    <property type="match status" value="1"/>
</dbReference>
<dbReference type="Gene3D" id="2.10.10.20">
    <property type="entry name" value="Carbohydrate-binding module superfamily 5/12"/>
    <property type="match status" value="1"/>
</dbReference>
<dbReference type="Pfam" id="PF00704">
    <property type="entry name" value="Glyco_hydro_18"/>
    <property type="match status" value="1"/>
</dbReference>
<dbReference type="SUPFAM" id="SSF51055">
    <property type="entry name" value="Carbohydrate binding domain"/>
    <property type="match status" value="1"/>
</dbReference>
<name>A0A8H5G6B9_9AGAR</name>
<dbReference type="OrthoDB" id="6020543at2759"/>
<evidence type="ECO:0000256" key="6">
    <source>
        <dbReference type="ARBA" id="ARBA00023277"/>
    </source>
</evidence>
<evidence type="ECO:0000256" key="5">
    <source>
        <dbReference type="ARBA" id="ARBA00023024"/>
    </source>
</evidence>
<sequence>MTFLKHLGLVASSGLLALQALAFDNGRNDNVAVYWGQNSYGATHGSDTANWQKALSAYCQDDAIDAIPLAFMNVFFSTGGLPEINFSSTCSANSGVFSGTNLANCQFLAADIKACQARGKIITLSLGGATGAATFSSDAQAQTFADTIWNLFLGGSSSTRPFGDAVLDGVDLDIEGGGSTGYAAFVTRIRSHASGASKKYYVTAAPQCPFPDGNLGAVLNAVGFDAVYVQFYNNFCGLNNFNNPNAWNFAQWDNWAKTQSPNRSVKIYIGAPASSTAAGSGFVDINTLSNIARTTRSQFSSFGGVMLWDASQAVANGRYDLAIKNALRSGGGGGGTTTPPGTTPPATTTTSTPVSGSCAGVATWQSNIAYNGGSQVVYNGHLWVAKWWSQADAPGGPAGDWTDMGACTSRVATSSVHAQTVKATVKATSVKTASTAPAATKVSVAASPVKTVESAAASKTAQPSAVKTTSKTDSNKTTENDDDKDGQKAPAARRFSRFFRF</sequence>
<organism evidence="14 15">
    <name type="scientific">Leucocoprinus leucothites</name>
    <dbReference type="NCBI Taxonomy" id="201217"/>
    <lineage>
        <taxon>Eukaryota</taxon>
        <taxon>Fungi</taxon>
        <taxon>Dikarya</taxon>
        <taxon>Basidiomycota</taxon>
        <taxon>Agaricomycotina</taxon>
        <taxon>Agaricomycetes</taxon>
        <taxon>Agaricomycetidae</taxon>
        <taxon>Agaricales</taxon>
        <taxon>Agaricineae</taxon>
        <taxon>Agaricaceae</taxon>
        <taxon>Leucocoprinus</taxon>
    </lineage>
</organism>
<dbReference type="AlphaFoldDB" id="A0A8H5G6B9"/>
<dbReference type="InterPro" id="IPR001223">
    <property type="entry name" value="Glyco_hydro18_cat"/>
</dbReference>
<evidence type="ECO:0000313" key="15">
    <source>
        <dbReference type="Proteomes" id="UP000559027"/>
    </source>
</evidence>
<reference evidence="14 15" key="1">
    <citation type="journal article" date="2020" name="ISME J.">
        <title>Uncovering the hidden diversity of litter-decomposition mechanisms in mushroom-forming fungi.</title>
        <authorList>
            <person name="Floudas D."/>
            <person name="Bentzer J."/>
            <person name="Ahren D."/>
            <person name="Johansson T."/>
            <person name="Persson P."/>
            <person name="Tunlid A."/>
        </authorList>
    </citation>
    <scope>NUCLEOTIDE SEQUENCE [LARGE SCALE GENOMIC DNA]</scope>
    <source>
        <strain evidence="14 15">CBS 146.42</strain>
    </source>
</reference>
<dbReference type="PANTHER" id="PTHR45708:SF49">
    <property type="entry name" value="ENDOCHITINASE"/>
    <property type="match status" value="1"/>
</dbReference>
<evidence type="ECO:0000256" key="3">
    <source>
        <dbReference type="ARBA" id="ARBA00022669"/>
    </source>
</evidence>
<dbReference type="Gene3D" id="3.20.20.80">
    <property type="entry name" value="Glycosidases"/>
    <property type="match status" value="1"/>
</dbReference>
<feature type="region of interest" description="Disordered" evidence="11">
    <location>
        <begin position="330"/>
        <end position="354"/>
    </location>
</feature>
<proteinExistence type="inferred from homology"/>
<dbReference type="GO" id="GO:0008061">
    <property type="term" value="F:chitin binding"/>
    <property type="evidence" value="ECO:0007669"/>
    <property type="project" value="UniProtKB-KW"/>
</dbReference>
<dbReference type="InterPro" id="IPR017853">
    <property type="entry name" value="GH"/>
</dbReference>
<feature type="compositionally biased region" description="Low complexity" evidence="11">
    <location>
        <begin position="337"/>
        <end position="354"/>
    </location>
</feature>
<feature type="compositionally biased region" description="Polar residues" evidence="11">
    <location>
        <begin position="457"/>
        <end position="466"/>
    </location>
</feature>
<evidence type="ECO:0000256" key="11">
    <source>
        <dbReference type="SAM" id="MobiDB-lite"/>
    </source>
</evidence>
<dbReference type="PROSITE" id="PS51910">
    <property type="entry name" value="GH18_2"/>
    <property type="match status" value="1"/>
</dbReference>
<feature type="domain" description="GH18" evidence="13">
    <location>
        <begin position="29"/>
        <end position="330"/>
    </location>
</feature>
<dbReference type="GO" id="GO:0005576">
    <property type="term" value="C:extracellular region"/>
    <property type="evidence" value="ECO:0007669"/>
    <property type="project" value="InterPro"/>
</dbReference>
<protein>
    <recommendedName>
        <fullName evidence="2">chitinase</fullName>
        <ecNumber evidence="2">3.2.1.14</ecNumber>
    </recommendedName>
</protein>
<comment type="caution">
    <text evidence="14">The sequence shown here is derived from an EMBL/GenBank/DDBJ whole genome shotgun (WGS) entry which is preliminary data.</text>
</comment>
<gene>
    <name evidence="14" type="ORF">D9756_003174</name>
</gene>
<dbReference type="InterPro" id="IPR036573">
    <property type="entry name" value="CBM_sf_5/12"/>
</dbReference>
<evidence type="ECO:0000256" key="9">
    <source>
        <dbReference type="RuleBase" id="RU000489"/>
    </source>
</evidence>
<keyword evidence="4 9" id="KW-0378">Hydrolase</keyword>
<feature type="chain" id="PRO_5035003056" description="chitinase" evidence="12">
    <location>
        <begin position="23"/>
        <end position="501"/>
    </location>
</feature>
<keyword evidence="15" id="KW-1185">Reference proteome</keyword>
<dbReference type="InterPro" id="IPR045321">
    <property type="entry name" value="Cts1-like"/>
</dbReference>
<evidence type="ECO:0000256" key="2">
    <source>
        <dbReference type="ARBA" id="ARBA00012729"/>
    </source>
</evidence>
<evidence type="ECO:0000256" key="10">
    <source>
        <dbReference type="RuleBase" id="RU004453"/>
    </source>
</evidence>
<dbReference type="InterPro" id="IPR050542">
    <property type="entry name" value="Glycosyl_Hydrlase18_Chitinase"/>
</dbReference>
<keyword evidence="5" id="KW-0146">Chitin degradation</keyword>
<comment type="similarity">
    <text evidence="10">Belongs to the glycosyl hydrolase 18 family.</text>
</comment>
<dbReference type="SUPFAM" id="SSF51445">
    <property type="entry name" value="(Trans)glycosidases"/>
    <property type="match status" value="1"/>
</dbReference>
<dbReference type="InterPro" id="IPR003610">
    <property type="entry name" value="CBM5/12"/>
</dbReference>
<dbReference type="InterPro" id="IPR001579">
    <property type="entry name" value="Glyco_hydro_18_chit_AS"/>
</dbReference>
<dbReference type="SMART" id="SM00495">
    <property type="entry name" value="ChtBD3"/>
    <property type="match status" value="1"/>
</dbReference>
<evidence type="ECO:0000256" key="8">
    <source>
        <dbReference type="ARBA" id="ARBA00023326"/>
    </source>
</evidence>
<evidence type="ECO:0000313" key="14">
    <source>
        <dbReference type="EMBL" id="KAF5359163.1"/>
    </source>
</evidence>
<dbReference type="Pfam" id="PF02839">
    <property type="entry name" value="CBM_5_12"/>
    <property type="match status" value="1"/>
</dbReference>
<evidence type="ECO:0000259" key="13">
    <source>
        <dbReference type="PROSITE" id="PS51910"/>
    </source>
</evidence>
<dbReference type="GO" id="GO:0000272">
    <property type="term" value="P:polysaccharide catabolic process"/>
    <property type="evidence" value="ECO:0007669"/>
    <property type="project" value="UniProtKB-KW"/>
</dbReference>
<evidence type="ECO:0000256" key="4">
    <source>
        <dbReference type="ARBA" id="ARBA00022801"/>
    </source>
</evidence>
<dbReference type="EMBL" id="JAACJO010000004">
    <property type="protein sequence ID" value="KAF5359163.1"/>
    <property type="molecule type" value="Genomic_DNA"/>
</dbReference>